<dbReference type="VEuPathDB" id="AmoebaDB:DICPUDRAFT_38615"/>
<keyword evidence="4" id="KW-1185">Reference proteome</keyword>
<evidence type="ECO:0000259" key="2">
    <source>
        <dbReference type="Pfam" id="PF22659"/>
    </source>
</evidence>
<dbReference type="GeneID" id="10507369"/>
<dbReference type="AlphaFoldDB" id="F0ZUU8"/>
<dbReference type="Pfam" id="PF22658">
    <property type="entry name" value="YycE-like_N"/>
    <property type="match status" value="1"/>
</dbReference>
<reference evidence="4" key="1">
    <citation type="journal article" date="2011" name="Genome Biol.">
        <title>Comparative genomics of the social amoebae Dictyostelium discoideum and Dictyostelium purpureum.</title>
        <authorList>
            <consortium name="US DOE Joint Genome Institute (JGI-PGF)"/>
            <person name="Sucgang R."/>
            <person name="Kuo A."/>
            <person name="Tian X."/>
            <person name="Salerno W."/>
            <person name="Parikh A."/>
            <person name="Feasley C.L."/>
            <person name="Dalin E."/>
            <person name="Tu H."/>
            <person name="Huang E."/>
            <person name="Barry K."/>
            <person name="Lindquist E."/>
            <person name="Shapiro H."/>
            <person name="Bruce D."/>
            <person name="Schmutz J."/>
            <person name="Salamov A."/>
            <person name="Fey P."/>
            <person name="Gaudet P."/>
            <person name="Anjard C."/>
            <person name="Babu M.M."/>
            <person name="Basu S."/>
            <person name="Bushmanova Y."/>
            <person name="van der Wel H."/>
            <person name="Katoh-Kurasawa M."/>
            <person name="Dinh C."/>
            <person name="Coutinho P.M."/>
            <person name="Saito T."/>
            <person name="Elias M."/>
            <person name="Schaap P."/>
            <person name="Kay R.R."/>
            <person name="Henrissat B."/>
            <person name="Eichinger L."/>
            <person name="Rivero F."/>
            <person name="Putnam N.H."/>
            <person name="West C.M."/>
            <person name="Loomis W.F."/>
            <person name="Chisholm R.L."/>
            <person name="Shaulsky G."/>
            <person name="Strassmann J.E."/>
            <person name="Queller D.C."/>
            <person name="Kuspa A."/>
            <person name="Grigoriev I.V."/>
        </authorList>
    </citation>
    <scope>NUCLEOTIDE SEQUENCE [LARGE SCALE GENOMIC DNA]</scope>
    <source>
        <strain evidence="4">QSDP1</strain>
    </source>
</reference>
<evidence type="ECO:0000313" key="4">
    <source>
        <dbReference type="Proteomes" id="UP000001064"/>
    </source>
</evidence>
<dbReference type="RefSeq" id="XP_003291194.1">
    <property type="nucleotide sequence ID" value="XM_003291146.1"/>
</dbReference>
<evidence type="ECO:0000313" key="3">
    <source>
        <dbReference type="EMBL" id="EGC32285.1"/>
    </source>
</evidence>
<dbReference type="InterPro" id="IPR029068">
    <property type="entry name" value="Glyas_Bleomycin-R_OHBP_Dase"/>
</dbReference>
<dbReference type="Pfam" id="PF22659">
    <property type="entry name" value="YycE-like_C"/>
    <property type="match status" value="1"/>
</dbReference>
<dbReference type="Proteomes" id="UP000001064">
    <property type="component" value="Unassembled WGS sequence"/>
</dbReference>
<sequence>MVLKKHIRFTRPTDNLKEIKDMYIKGLDFELLFEFQDHQGFDGVILGHPKEVYHLEFTHHRGTTVGKAPTKDNLIALYLPDLNEYNHQCKKLIEAGFKKVVSYNPYWDNNGSTYEDIDGYRIVLANISFDH</sequence>
<dbReference type="SUPFAM" id="SSF54593">
    <property type="entry name" value="Glyoxalase/Bleomycin resistance protein/Dihydroxybiphenyl dioxygenase"/>
    <property type="match status" value="1"/>
</dbReference>
<dbReference type="InterPro" id="IPR058997">
    <property type="entry name" value="YycE-like_C"/>
</dbReference>
<dbReference type="KEGG" id="dpp:DICPUDRAFT_38615"/>
<dbReference type="OrthoDB" id="2338662at2759"/>
<dbReference type="Gene3D" id="3.10.180.10">
    <property type="entry name" value="2,3-Dihydroxybiphenyl 1,2-Dioxygenase, domain 1"/>
    <property type="match status" value="1"/>
</dbReference>
<gene>
    <name evidence="3" type="ORF">DICPUDRAFT_38615</name>
</gene>
<feature type="domain" description="YycE-like C-terminal" evidence="2">
    <location>
        <begin position="72"/>
        <end position="126"/>
    </location>
</feature>
<accession>F0ZUU8</accession>
<proteinExistence type="predicted"/>
<dbReference type="OMA" id="HLEFTHH"/>
<name>F0ZUU8_DICPU</name>
<dbReference type="EMBL" id="GL871201">
    <property type="protein sequence ID" value="EGC32285.1"/>
    <property type="molecule type" value="Genomic_DNA"/>
</dbReference>
<organism evidence="3 4">
    <name type="scientific">Dictyostelium purpureum</name>
    <name type="common">Slime mold</name>
    <dbReference type="NCBI Taxonomy" id="5786"/>
    <lineage>
        <taxon>Eukaryota</taxon>
        <taxon>Amoebozoa</taxon>
        <taxon>Evosea</taxon>
        <taxon>Eumycetozoa</taxon>
        <taxon>Dictyostelia</taxon>
        <taxon>Dictyosteliales</taxon>
        <taxon>Dictyosteliaceae</taxon>
        <taxon>Dictyostelium</taxon>
    </lineage>
</organism>
<dbReference type="eggNOG" id="ENOG502S4H7">
    <property type="taxonomic scope" value="Eukaryota"/>
</dbReference>
<protein>
    <recommendedName>
        <fullName evidence="5">VOC domain-containing protein</fullName>
    </recommendedName>
</protein>
<dbReference type="InParanoid" id="F0ZUU8"/>
<dbReference type="InterPro" id="IPR058998">
    <property type="entry name" value="YycE-like_N"/>
</dbReference>
<evidence type="ECO:0008006" key="5">
    <source>
        <dbReference type="Google" id="ProtNLM"/>
    </source>
</evidence>
<evidence type="ECO:0000259" key="1">
    <source>
        <dbReference type="Pfam" id="PF22658"/>
    </source>
</evidence>
<feature type="domain" description="YycE-like N-terminal" evidence="1">
    <location>
        <begin position="7"/>
        <end position="58"/>
    </location>
</feature>